<dbReference type="Proteomes" id="UP000827174">
    <property type="component" value="Segment"/>
</dbReference>
<reference evidence="1" key="1">
    <citation type="submission" date="2020-09" db="EMBL/GenBank/DDBJ databases">
        <title>Temperate bacteriophages infecting mucin-degrading bacterium Ruminococcus gnavus from the human gut.</title>
        <authorList>
            <person name="Khokhlova E.V."/>
            <person name="Shkoporov A.N."/>
            <person name="Draper L.A."/>
            <person name="Kingston A.R."/>
            <person name="Forde A."/>
            <person name="Ross R.P."/>
            <person name="Hill C."/>
        </authorList>
    </citation>
    <scope>NUCLEOTIDE SEQUENCE</scope>
</reference>
<dbReference type="EMBL" id="MT980840">
    <property type="protein sequence ID" value="QOI66319.1"/>
    <property type="molecule type" value="Genomic_DNA"/>
</dbReference>
<proteinExistence type="predicted"/>
<name>A0AAE7MY06_9CAUD</name>
<accession>A0AAE7MY06</accession>
<sequence length="95" mass="10679">MEEIKMYELEWSGRVDRSVSEVTEILGDAVKKCVDIGVGANDKWSVTSTPLGEIFIKIVTKRKESAIYTSELMKEKEGISLKLSEIKVSPLPFEN</sequence>
<keyword evidence="2" id="KW-1185">Reference proteome</keyword>
<protein>
    <submittedName>
        <fullName evidence="1">Uncharacterized protein</fullName>
    </submittedName>
</protein>
<gene>
    <name evidence="1" type="primary">gp60</name>
</gene>
<evidence type="ECO:0000313" key="2">
    <source>
        <dbReference type="Proteomes" id="UP000827174"/>
    </source>
</evidence>
<evidence type="ECO:0000313" key="1">
    <source>
        <dbReference type="EMBL" id="QOI66319.1"/>
    </source>
</evidence>
<organism evidence="1 2">
    <name type="scientific">Ruminococcus phage phiRgIBDN1</name>
    <dbReference type="NCBI Taxonomy" id="2772520"/>
    <lineage>
        <taxon>Viruses</taxon>
        <taxon>Duplodnaviria</taxon>
        <taxon>Heunggongvirae</taxon>
        <taxon>Uroviricota</taxon>
        <taxon>Caudoviricetes</taxon>
        <taxon>Munstervirinae</taxon>
        <taxon>Adovirus</taxon>
        <taxon>Adovirus IBDN1</taxon>
    </lineage>
</organism>